<dbReference type="PRINTS" id="PR00502">
    <property type="entry name" value="NUDIXFAMILY"/>
</dbReference>
<dbReference type="PROSITE" id="PS00893">
    <property type="entry name" value="NUDIX_BOX"/>
    <property type="match status" value="1"/>
</dbReference>
<organism evidence="8 9">
    <name type="scientific">Stieleria varia</name>
    <dbReference type="NCBI Taxonomy" id="2528005"/>
    <lineage>
        <taxon>Bacteria</taxon>
        <taxon>Pseudomonadati</taxon>
        <taxon>Planctomycetota</taxon>
        <taxon>Planctomycetia</taxon>
        <taxon>Pirellulales</taxon>
        <taxon>Pirellulaceae</taxon>
        <taxon>Stieleria</taxon>
    </lineage>
</organism>
<dbReference type="InterPro" id="IPR020476">
    <property type="entry name" value="Nudix_hydrolase"/>
</dbReference>
<feature type="domain" description="Nudix hydrolase" evidence="7">
    <location>
        <begin position="13"/>
        <end position="147"/>
    </location>
</feature>
<dbReference type="InterPro" id="IPR000086">
    <property type="entry name" value="NUDIX_hydrolase_dom"/>
</dbReference>
<dbReference type="InterPro" id="IPR051325">
    <property type="entry name" value="Nudix_hydrolase_domain"/>
</dbReference>
<evidence type="ECO:0000256" key="1">
    <source>
        <dbReference type="ARBA" id="ARBA00005582"/>
    </source>
</evidence>
<dbReference type="AlphaFoldDB" id="A0A5C6AN04"/>
<keyword evidence="9" id="KW-1185">Reference proteome</keyword>
<keyword evidence="3" id="KW-0547">Nucleotide-binding</keyword>
<accession>A0A5C6AN04</accession>
<reference evidence="8 9" key="1">
    <citation type="submission" date="2019-02" db="EMBL/GenBank/DDBJ databases">
        <title>Deep-cultivation of Planctomycetes and their phenomic and genomic characterization uncovers novel biology.</title>
        <authorList>
            <person name="Wiegand S."/>
            <person name="Jogler M."/>
            <person name="Boedeker C."/>
            <person name="Pinto D."/>
            <person name="Vollmers J."/>
            <person name="Rivas-Marin E."/>
            <person name="Kohn T."/>
            <person name="Peeters S.H."/>
            <person name="Heuer A."/>
            <person name="Rast P."/>
            <person name="Oberbeckmann S."/>
            <person name="Bunk B."/>
            <person name="Jeske O."/>
            <person name="Meyerdierks A."/>
            <person name="Storesund J.E."/>
            <person name="Kallscheuer N."/>
            <person name="Luecker S."/>
            <person name="Lage O.M."/>
            <person name="Pohl T."/>
            <person name="Merkel B.J."/>
            <person name="Hornburger P."/>
            <person name="Mueller R.-W."/>
            <person name="Bruemmer F."/>
            <person name="Labrenz M."/>
            <person name="Spormann A.M."/>
            <person name="Op Den Camp H."/>
            <person name="Overmann J."/>
            <person name="Amann R."/>
            <person name="Jetten M.S.M."/>
            <person name="Mascher T."/>
            <person name="Medema M.H."/>
            <person name="Devos D.P."/>
            <person name="Kaster A.-K."/>
            <person name="Ovreas L."/>
            <person name="Rohde M."/>
            <person name="Galperin M.Y."/>
            <person name="Jogler C."/>
        </authorList>
    </citation>
    <scope>NUCLEOTIDE SEQUENCE [LARGE SCALE GENOMIC DNA]</scope>
    <source>
        <strain evidence="8 9">Pla52n</strain>
    </source>
</reference>
<dbReference type="InterPro" id="IPR015797">
    <property type="entry name" value="NUDIX_hydrolase-like_dom_sf"/>
</dbReference>
<dbReference type="GO" id="GO:0006754">
    <property type="term" value="P:ATP biosynthetic process"/>
    <property type="evidence" value="ECO:0007669"/>
    <property type="project" value="TreeGrafter"/>
</dbReference>
<dbReference type="CDD" id="cd03428">
    <property type="entry name" value="NUDIX_Ap4A_Nudt2"/>
    <property type="match status" value="1"/>
</dbReference>
<evidence type="ECO:0000256" key="2">
    <source>
        <dbReference type="ARBA" id="ARBA00018911"/>
    </source>
</evidence>
<dbReference type="PROSITE" id="PS51462">
    <property type="entry name" value="NUDIX"/>
    <property type="match status" value="1"/>
</dbReference>
<dbReference type="GO" id="GO:0006167">
    <property type="term" value="P:AMP biosynthetic process"/>
    <property type="evidence" value="ECO:0007669"/>
    <property type="project" value="TreeGrafter"/>
</dbReference>
<dbReference type="GO" id="GO:0004081">
    <property type="term" value="F:bis(5'-nucleosyl)-tetraphosphatase (asymmetrical) activity"/>
    <property type="evidence" value="ECO:0007669"/>
    <property type="project" value="TreeGrafter"/>
</dbReference>
<evidence type="ECO:0000256" key="5">
    <source>
        <dbReference type="ARBA" id="ARBA00032644"/>
    </source>
</evidence>
<dbReference type="RefSeq" id="WP_146521441.1">
    <property type="nucleotide sequence ID" value="NZ_CP151726.1"/>
</dbReference>
<proteinExistence type="inferred from homology"/>
<evidence type="ECO:0000256" key="3">
    <source>
        <dbReference type="ARBA" id="ARBA00022741"/>
    </source>
</evidence>
<dbReference type="SUPFAM" id="SSF55811">
    <property type="entry name" value="Nudix"/>
    <property type="match status" value="1"/>
</dbReference>
<protein>
    <recommendedName>
        <fullName evidence="2">Bis(5'-nucleosyl)-tetraphosphatase [asymmetrical]</fullName>
    </recommendedName>
    <alternativeName>
        <fullName evidence="5">Diadenosine 5',5'''-P1,P4-tetraphosphate asymmetrical hydrolase</fullName>
    </alternativeName>
</protein>
<dbReference type="Pfam" id="PF00293">
    <property type="entry name" value="NUDIX"/>
    <property type="match status" value="1"/>
</dbReference>
<dbReference type="Gene3D" id="3.90.79.10">
    <property type="entry name" value="Nucleoside Triphosphate Pyrophosphohydrolase"/>
    <property type="match status" value="1"/>
</dbReference>
<evidence type="ECO:0000259" key="7">
    <source>
        <dbReference type="PROSITE" id="PS51462"/>
    </source>
</evidence>
<dbReference type="PANTHER" id="PTHR21340">
    <property type="entry name" value="DIADENOSINE 5,5-P1,P4-TETRAPHOSPHATE PYROPHOSPHOHYDROLASE MUTT"/>
    <property type="match status" value="1"/>
</dbReference>
<name>A0A5C6AN04_9BACT</name>
<dbReference type="InterPro" id="IPR020084">
    <property type="entry name" value="NUDIX_hydrolase_CS"/>
</dbReference>
<dbReference type="GO" id="GO:0000166">
    <property type="term" value="F:nucleotide binding"/>
    <property type="evidence" value="ECO:0007669"/>
    <property type="project" value="UniProtKB-KW"/>
</dbReference>
<gene>
    <name evidence="8" type="primary">ndx1</name>
    <name evidence="8" type="ORF">Pla52n_42670</name>
</gene>
<dbReference type="InterPro" id="IPR003565">
    <property type="entry name" value="Tetra_PHTase"/>
</dbReference>
<evidence type="ECO:0000256" key="4">
    <source>
        <dbReference type="ARBA" id="ARBA00022801"/>
    </source>
</evidence>
<comment type="similarity">
    <text evidence="1 6">Belongs to the Nudix hydrolase family.</text>
</comment>
<sequence>MPNPGKSKRDPNQPVRAAGILLMTRCDPTEFLLMRHPDRWDLPKGHCEPGESFAEAALRETQEETGIDADQICLDDDFRFELTYPVRYKKTGDQEFTKHVAYFLGWVKEPHAIRLTEHDGFHWMQWAPPHCIQEQTIDPLLAAVQAHLASSH</sequence>
<comment type="caution">
    <text evidence="8">The sequence shown here is derived from an EMBL/GenBank/DDBJ whole genome shotgun (WGS) entry which is preliminary data.</text>
</comment>
<keyword evidence="4 6" id="KW-0378">Hydrolase</keyword>
<evidence type="ECO:0000313" key="8">
    <source>
        <dbReference type="EMBL" id="TWU00898.1"/>
    </source>
</evidence>
<evidence type="ECO:0000256" key="6">
    <source>
        <dbReference type="RuleBase" id="RU003476"/>
    </source>
</evidence>
<dbReference type="EMBL" id="SJPN01000005">
    <property type="protein sequence ID" value="TWU00898.1"/>
    <property type="molecule type" value="Genomic_DNA"/>
</dbReference>
<dbReference type="Proteomes" id="UP000320176">
    <property type="component" value="Unassembled WGS sequence"/>
</dbReference>
<evidence type="ECO:0000313" key="9">
    <source>
        <dbReference type="Proteomes" id="UP000320176"/>
    </source>
</evidence>
<dbReference type="OrthoDB" id="9816289at2"/>
<dbReference type="PANTHER" id="PTHR21340:SF0">
    <property type="entry name" value="BIS(5'-NUCLEOSYL)-TETRAPHOSPHATASE [ASYMMETRICAL]"/>
    <property type="match status" value="1"/>
</dbReference>